<organism evidence="13 14">
    <name type="scientific">Lysinibacillus louembei</name>
    <dbReference type="NCBI Taxonomy" id="1470088"/>
    <lineage>
        <taxon>Bacteria</taxon>
        <taxon>Bacillati</taxon>
        <taxon>Bacillota</taxon>
        <taxon>Bacilli</taxon>
        <taxon>Bacillales</taxon>
        <taxon>Bacillaceae</taxon>
        <taxon>Lysinibacillus</taxon>
    </lineage>
</organism>
<sequence length="360" mass="39738">MKQQTIILTGGGTAGHVSLNEAIIPSLIKEGYEVHYIGSYDGIEKELIGNNFPEITYHSISSGKLRRYFSVKNFTDPFRVLYGISQAFAIIRKVKPAVIFSKGGFVSVPVVMAAKLANVPVVVHESDVTPGLANKLALPFASHIFTVFKETMQHLPNDKATCTGSIIRQQLFEGSREKGLALCHFEQTSKKVLLVMGGSLGSVVLNEALRMNLTDLLVDYNIIHLCGKGNVDTSLTALQGYKQFEYVTTELPDLLHAADYIVSRAGSNSIFEFLALRKPMLLIPLSASKSRGDQILNANLFKKQKFAHVLEEEALTKQSFSEALRYLVAHENEMIDAMADAERPKTPDEMVVLITQYGNN</sequence>
<feature type="binding site" evidence="10">
    <location>
        <position position="199"/>
    </location>
    <ligand>
        <name>UDP-N-acetyl-alpha-D-glucosamine</name>
        <dbReference type="ChEBI" id="CHEBI:57705"/>
    </ligand>
</feature>
<keyword evidence="2 10" id="KW-0132">Cell division</keyword>
<dbReference type="SUPFAM" id="SSF53756">
    <property type="entry name" value="UDP-Glycosyltransferase/glycogen phosphorylase"/>
    <property type="match status" value="1"/>
</dbReference>
<evidence type="ECO:0000256" key="3">
    <source>
        <dbReference type="ARBA" id="ARBA00022676"/>
    </source>
</evidence>
<evidence type="ECO:0000256" key="1">
    <source>
        <dbReference type="ARBA" id="ARBA00022475"/>
    </source>
</evidence>
<dbReference type="CDD" id="cd03785">
    <property type="entry name" value="GT28_MurG"/>
    <property type="match status" value="1"/>
</dbReference>
<evidence type="ECO:0000256" key="9">
    <source>
        <dbReference type="ARBA" id="ARBA00023316"/>
    </source>
</evidence>
<dbReference type="RefSeq" id="WP_293929322.1">
    <property type="nucleotide sequence ID" value="NZ_CP137624.1"/>
</dbReference>
<keyword evidence="4 10" id="KW-0808">Transferase</keyword>
<evidence type="ECO:0000259" key="11">
    <source>
        <dbReference type="Pfam" id="PF03033"/>
    </source>
</evidence>
<dbReference type="PANTHER" id="PTHR21015">
    <property type="entry name" value="UDP-N-ACETYLGLUCOSAMINE--N-ACETYLMURAMYL-(PENTAPEPTIDE) PYROPHOSPHORYL-UNDECAPRENOL N-ACETYLGLUCOSAMINE TRANSFERASE 1"/>
    <property type="match status" value="1"/>
</dbReference>
<evidence type="ECO:0000256" key="8">
    <source>
        <dbReference type="ARBA" id="ARBA00023306"/>
    </source>
</evidence>
<dbReference type="InterPro" id="IPR006009">
    <property type="entry name" value="GlcNAc_MurG"/>
</dbReference>
<feature type="binding site" evidence="10">
    <location>
        <position position="294"/>
    </location>
    <ligand>
        <name>UDP-N-acetyl-alpha-D-glucosamine</name>
        <dbReference type="ChEBI" id="CHEBI:57705"/>
    </ligand>
</feature>
<keyword evidence="3 10" id="KW-0328">Glycosyltransferase</keyword>
<protein>
    <recommendedName>
        <fullName evidence="10">UDP-N-acetylglucosamine--N-acetylmuramyl-(pentapeptide) pyrophosphoryl-undecaprenol N-acetylglucosamine transferase</fullName>
        <ecNumber evidence="10">2.4.1.227</ecNumber>
    </recommendedName>
    <alternativeName>
        <fullName evidence="10">Undecaprenyl-PP-MurNAc-pentapeptide-UDPGlcNAc GlcNAc transferase</fullName>
    </alternativeName>
</protein>
<evidence type="ECO:0000256" key="4">
    <source>
        <dbReference type="ARBA" id="ARBA00022679"/>
    </source>
</evidence>
<keyword evidence="6 10" id="KW-0573">Peptidoglycan synthesis</keyword>
<feature type="domain" description="Glycosyltransferase family 28 N-terminal" evidence="11">
    <location>
        <begin position="6"/>
        <end position="145"/>
    </location>
</feature>
<proteinExistence type="inferred from homology"/>
<accession>A0ABZ0RVY5</accession>
<evidence type="ECO:0000256" key="10">
    <source>
        <dbReference type="HAMAP-Rule" id="MF_00033"/>
    </source>
</evidence>
<keyword evidence="9 10" id="KW-0961">Cell wall biogenesis/degradation</keyword>
<dbReference type="Proteomes" id="UP001322664">
    <property type="component" value="Chromosome"/>
</dbReference>
<dbReference type="Pfam" id="PF04101">
    <property type="entry name" value="Glyco_tran_28_C"/>
    <property type="match status" value="1"/>
</dbReference>
<comment type="catalytic activity">
    <reaction evidence="10">
        <text>di-trans,octa-cis-undecaprenyl diphospho-N-acetyl-alpha-D-muramoyl-L-alanyl-D-glutamyl-meso-2,6-diaminopimeloyl-D-alanyl-D-alanine + UDP-N-acetyl-alpha-D-glucosamine = di-trans,octa-cis-undecaprenyl diphospho-[N-acetyl-alpha-D-glucosaminyl-(1-&gt;4)]-N-acetyl-alpha-D-muramoyl-L-alanyl-D-glutamyl-meso-2,6-diaminopimeloyl-D-alanyl-D-alanine + UDP + H(+)</text>
        <dbReference type="Rhea" id="RHEA:31227"/>
        <dbReference type="ChEBI" id="CHEBI:15378"/>
        <dbReference type="ChEBI" id="CHEBI:57705"/>
        <dbReference type="ChEBI" id="CHEBI:58223"/>
        <dbReference type="ChEBI" id="CHEBI:61387"/>
        <dbReference type="ChEBI" id="CHEBI:61388"/>
        <dbReference type="EC" id="2.4.1.227"/>
    </reaction>
</comment>
<comment type="pathway">
    <text evidence="10">Cell wall biogenesis; peptidoglycan biosynthesis.</text>
</comment>
<evidence type="ECO:0000256" key="6">
    <source>
        <dbReference type="ARBA" id="ARBA00022984"/>
    </source>
</evidence>
<dbReference type="EMBL" id="CP137624">
    <property type="protein sequence ID" value="WPK11196.1"/>
    <property type="molecule type" value="Genomic_DNA"/>
</dbReference>
<keyword evidence="8 10" id="KW-0131">Cell cycle</keyword>
<evidence type="ECO:0000259" key="12">
    <source>
        <dbReference type="Pfam" id="PF04101"/>
    </source>
</evidence>
<feature type="domain" description="Glycosyl transferase family 28 C-terminal" evidence="12">
    <location>
        <begin position="192"/>
        <end position="341"/>
    </location>
</feature>
<evidence type="ECO:0000313" key="14">
    <source>
        <dbReference type="Proteomes" id="UP001322664"/>
    </source>
</evidence>
<gene>
    <name evidence="10" type="primary">murG</name>
    <name evidence="13" type="ORF">R6U77_15060</name>
</gene>
<dbReference type="EC" id="2.4.1.227" evidence="10"/>
<keyword evidence="5 10" id="KW-0133">Cell shape</keyword>
<feature type="binding site" evidence="10">
    <location>
        <position position="168"/>
    </location>
    <ligand>
        <name>UDP-N-acetyl-alpha-D-glucosamine</name>
        <dbReference type="ChEBI" id="CHEBI:57705"/>
    </ligand>
</feature>
<keyword evidence="14" id="KW-1185">Reference proteome</keyword>
<evidence type="ECO:0000256" key="2">
    <source>
        <dbReference type="ARBA" id="ARBA00022618"/>
    </source>
</evidence>
<feature type="binding site" evidence="10">
    <location>
        <begin position="13"/>
        <end position="15"/>
    </location>
    <ligand>
        <name>UDP-N-acetyl-alpha-D-glucosamine</name>
        <dbReference type="ChEBI" id="CHEBI:57705"/>
    </ligand>
</feature>
<evidence type="ECO:0000313" key="13">
    <source>
        <dbReference type="EMBL" id="WPK11196.1"/>
    </source>
</evidence>
<comment type="subcellular location">
    <subcellularLocation>
        <location evidence="10">Cell membrane</location>
        <topology evidence="10">Peripheral membrane protein</topology>
        <orientation evidence="10">Cytoplasmic side</orientation>
    </subcellularLocation>
</comment>
<comment type="function">
    <text evidence="10">Cell wall formation. Catalyzes the transfer of a GlcNAc subunit on undecaprenyl-pyrophosphoryl-MurNAc-pentapeptide (lipid intermediate I) to form undecaprenyl-pyrophosphoryl-MurNAc-(pentapeptide)GlcNAc (lipid intermediate II).</text>
</comment>
<dbReference type="InterPro" id="IPR007235">
    <property type="entry name" value="Glyco_trans_28_C"/>
</dbReference>
<dbReference type="Pfam" id="PF03033">
    <property type="entry name" value="Glyco_transf_28"/>
    <property type="match status" value="1"/>
</dbReference>
<evidence type="ECO:0000256" key="7">
    <source>
        <dbReference type="ARBA" id="ARBA00023136"/>
    </source>
</evidence>
<name>A0ABZ0RVY5_9BACI</name>
<comment type="caution">
    <text evidence="10">Lacks conserved residue(s) required for the propagation of feature annotation.</text>
</comment>
<reference evidence="13 14" key="1">
    <citation type="submission" date="2023-09" db="EMBL/GenBank/DDBJ databases">
        <authorList>
            <person name="Page C.A."/>
            <person name="Perez-Diaz I.M."/>
        </authorList>
    </citation>
    <scope>NUCLEOTIDE SEQUENCE [LARGE SCALE GENOMIC DNA]</scope>
    <source>
        <strain evidence="13 14">Ll15</strain>
    </source>
</reference>
<dbReference type="Gene3D" id="3.40.50.2000">
    <property type="entry name" value="Glycogen Phosphorylase B"/>
    <property type="match status" value="2"/>
</dbReference>
<comment type="similarity">
    <text evidence="10">Belongs to the glycosyltransferase 28 family. MurG subfamily.</text>
</comment>
<dbReference type="HAMAP" id="MF_00033">
    <property type="entry name" value="MurG"/>
    <property type="match status" value="1"/>
</dbReference>
<dbReference type="NCBIfam" id="NF009102">
    <property type="entry name" value="PRK12446.1"/>
    <property type="match status" value="1"/>
</dbReference>
<keyword evidence="1 10" id="KW-1003">Cell membrane</keyword>
<dbReference type="InterPro" id="IPR004276">
    <property type="entry name" value="GlycoTrans_28_N"/>
</dbReference>
<evidence type="ECO:0000256" key="5">
    <source>
        <dbReference type="ARBA" id="ARBA00022960"/>
    </source>
</evidence>
<dbReference type="PANTHER" id="PTHR21015:SF27">
    <property type="entry name" value="UDP-N-ACETYLGLUCOSAMINE--N-ACETYLMURAMYL-(PENTAPEPTIDE) PYROPHOSPHORYL-UNDECAPRENOL N-ACETYLGLUCOSAMINE TRANSFERASE"/>
    <property type="match status" value="1"/>
</dbReference>
<keyword evidence="7 10" id="KW-0472">Membrane</keyword>